<dbReference type="Gene3D" id="3.90.400.10">
    <property type="entry name" value="Oligo-1,6-glucosidase, Domain 2"/>
    <property type="match status" value="1"/>
</dbReference>
<evidence type="ECO:0000256" key="2">
    <source>
        <dbReference type="ARBA" id="ARBA00023295"/>
    </source>
</evidence>
<gene>
    <name evidence="4" type="primary">apu</name>
    <name evidence="4" type="ORF">CLPU_11c00960</name>
</gene>
<dbReference type="Gene3D" id="2.60.40.1180">
    <property type="entry name" value="Golgi alpha-mannosidase II"/>
    <property type="match status" value="1"/>
</dbReference>
<name>A0A0L0W8Z3_GOTPU</name>
<dbReference type="InterPro" id="IPR013780">
    <property type="entry name" value="Glyco_hydro_b"/>
</dbReference>
<dbReference type="SUPFAM" id="SSF51445">
    <property type="entry name" value="(Trans)glycosidases"/>
    <property type="match status" value="1"/>
</dbReference>
<dbReference type="InterPro" id="IPR013783">
    <property type="entry name" value="Ig-like_fold"/>
</dbReference>
<dbReference type="OrthoDB" id="9805159at2"/>
<dbReference type="EC" id="3.2.1.41" evidence="4"/>
<dbReference type="InterPro" id="IPR014756">
    <property type="entry name" value="Ig_E-set"/>
</dbReference>
<dbReference type="CDD" id="cd11338">
    <property type="entry name" value="AmyAc_CMD"/>
    <property type="match status" value="1"/>
</dbReference>
<reference evidence="5" key="1">
    <citation type="submission" date="2015-07" db="EMBL/GenBank/DDBJ databases">
        <title>Draft genome sequence of the purine-degrading Gottschalkia purinilyticum DSM 1384 (formerly Clostridium purinilyticum).</title>
        <authorList>
            <person name="Poehlein A."/>
            <person name="Schiel-Bengelsdorf B."/>
            <person name="Bengelsdorf F.R."/>
            <person name="Daniel R."/>
            <person name="Duerre P."/>
        </authorList>
    </citation>
    <scope>NUCLEOTIDE SEQUENCE [LARGE SCALE GENOMIC DNA]</scope>
    <source>
        <strain evidence="5">DSM 1384</strain>
    </source>
</reference>
<keyword evidence="1 4" id="KW-0378">Hydrolase</keyword>
<evidence type="ECO:0000256" key="1">
    <source>
        <dbReference type="ARBA" id="ARBA00022801"/>
    </source>
</evidence>
<dbReference type="EMBL" id="LGSS01000011">
    <property type="protein sequence ID" value="KNF07927.1"/>
    <property type="molecule type" value="Genomic_DNA"/>
</dbReference>
<dbReference type="AlphaFoldDB" id="A0A0L0W8Z3"/>
<dbReference type="InterPro" id="IPR045857">
    <property type="entry name" value="O16G_dom_2"/>
</dbReference>
<dbReference type="GO" id="GO:0004556">
    <property type="term" value="F:alpha-amylase activity"/>
    <property type="evidence" value="ECO:0007669"/>
    <property type="project" value="UniProtKB-EC"/>
</dbReference>
<keyword evidence="2 4" id="KW-0326">Glycosidase</keyword>
<evidence type="ECO:0000259" key="3">
    <source>
        <dbReference type="SMART" id="SM00642"/>
    </source>
</evidence>
<dbReference type="SUPFAM" id="SSF81296">
    <property type="entry name" value="E set domains"/>
    <property type="match status" value="1"/>
</dbReference>
<dbReference type="PANTHER" id="PTHR10357">
    <property type="entry name" value="ALPHA-AMYLASE FAMILY MEMBER"/>
    <property type="match status" value="1"/>
</dbReference>
<dbReference type="GO" id="GO:0005975">
    <property type="term" value="P:carbohydrate metabolic process"/>
    <property type="evidence" value="ECO:0007669"/>
    <property type="project" value="InterPro"/>
</dbReference>
<accession>A0A0L0W8Z3</accession>
<dbReference type="RefSeq" id="WP_050355835.1">
    <property type="nucleotide sequence ID" value="NZ_LGSS01000011.1"/>
</dbReference>
<dbReference type="Proteomes" id="UP000037267">
    <property type="component" value="Unassembled WGS sequence"/>
</dbReference>
<dbReference type="GO" id="GO:0051060">
    <property type="term" value="F:pullulanase activity"/>
    <property type="evidence" value="ECO:0007669"/>
    <property type="project" value="UniProtKB-EC"/>
</dbReference>
<dbReference type="SMART" id="SM00642">
    <property type="entry name" value="Aamy"/>
    <property type="match status" value="1"/>
</dbReference>
<dbReference type="Gene3D" id="3.20.20.80">
    <property type="entry name" value="Glycosidases"/>
    <property type="match status" value="1"/>
</dbReference>
<dbReference type="SUPFAM" id="SSF51011">
    <property type="entry name" value="Glycosyl hydrolase domain"/>
    <property type="match status" value="1"/>
</dbReference>
<protein>
    <submittedName>
        <fullName evidence="4">Amylopullulanase Apu</fullName>
        <ecNumber evidence="4">3.2.1.1</ecNumber>
        <ecNumber evidence="4">3.2.1.41</ecNumber>
    </submittedName>
</protein>
<proteinExistence type="predicted"/>
<organism evidence="4 5">
    <name type="scientific">Gottschalkia purinilytica</name>
    <name type="common">Clostridium purinilyticum</name>
    <dbReference type="NCBI Taxonomy" id="1503"/>
    <lineage>
        <taxon>Bacteria</taxon>
        <taxon>Bacillati</taxon>
        <taxon>Bacillota</taxon>
        <taxon>Tissierellia</taxon>
        <taxon>Tissierellales</taxon>
        <taxon>Gottschalkiaceae</taxon>
        <taxon>Gottschalkia</taxon>
    </lineage>
</organism>
<dbReference type="STRING" id="1503.CLPU_11c00960"/>
<dbReference type="EC" id="3.2.1.1" evidence="4"/>
<dbReference type="Gene3D" id="2.60.40.10">
    <property type="entry name" value="Immunoglobulins"/>
    <property type="match status" value="1"/>
</dbReference>
<evidence type="ECO:0000313" key="5">
    <source>
        <dbReference type="Proteomes" id="UP000037267"/>
    </source>
</evidence>
<dbReference type="PANTHER" id="PTHR10357:SF210">
    <property type="entry name" value="MALTODEXTRIN GLUCOSIDASE"/>
    <property type="match status" value="1"/>
</dbReference>
<comment type="caution">
    <text evidence="4">The sequence shown here is derived from an EMBL/GenBank/DDBJ whole genome shotgun (WGS) entry which is preliminary data.</text>
</comment>
<sequence length="655" mass="77171">MNWIFHDSHNLYYRNPFGALECDSIVTLRIKITCSDNIEEVKVRLCNENVEGKSNEEVHMNLIHDEDNIKIFEIKVKMINKIHLLWYYFIVKINGKIYYYGNNIQGLGGVGHIYDHTPLSYQITVHKKNNNTPNWFKHSIIYQIFVDRFYNGNEKDIVLKPKRDMIIRSNWSDTPSYIKDDKGRVIYFDYFGGNLLGIIKKLSYLKELGINLIYLNPIFEAASNHKYDTGDYKKIDSMFGDEDIFRKLCDEAKKLGMSIILDGVFSHTGSDSIYFNKEKKYDTIGAYQSKDSKYYSWYKFKEYPYNYECWWGVETLPNVNELDESFQDFIINSKDSILKKWMSIGIHGWRLDVADELPKEFIQNFKKEMKNIKDDSILIGEVWEDASNKISYGELREYLLGYELDSVMNYPFRKIILDFMLGEINALDVHKNFMKLYESYPLHHFYSMMNLIGSHDVPRILTLLGDSPEEHSLSEKEKREIRLSDDKKRLALSRLKLLTIIQMTFPGVPSIYYGDEVGVEGYSDPLNRRTYPWEHENKEILKWYKKLAHIRNKYSIMRTGRWISIYPEENVYGYIRMIENSKDVFGEDSQDNLAVILINRSENSDIDLTINVNELVGWNVEKLHDLIEEETVDLKDGTLHLKLNKLQGVILMKNV</sequence>
<dbReference type="Pfam" id="PF00128">
    <property type="entry name" value="Alpha-amylase"/>
    <property type="match status" value="1"/>
</dbReference>
<evidence type="ECO:0000313" key="4">
    <source>
        <dbReference type="EMBL" id="KNF07927.1"/>
    </source>
</evidence>
<dbReference type="InterPro" id="IPR004185">
    <property type="entry name" value="Glyco_hydro_13_lg-like_dom"/>
</dbReference>
<keyword evidence="5" id="KW-1185">Reference proteome</keyword>
<dbReference type="InterPro" id="IPR006047">
    <property type="entry name" value="GH13_cat_dom"/>
</dbReference>
<dbReference type="InterPro" id="IPR017853">
    <property type="entry name" value="GH"/>
</dbReference>
<dbReference type="CDD" id="cd02857">
    <property type="entry name" value="E_set_CDase_PDE_N"/>
    <property type="match status" value="1"/>
</dbReference>
<dbReference type="PATRIC" id="fig|1503.3.peg.260"/>
<feature type="domain" description="Glycosyl hydrolase family 13 catalytic" evidence="3">
    <location>
        <begin position="143"/>
        <end position="551"/>
    </location>
</feature>